<name>A0A7U2EUN9_PHANO</name>
<proteinExistence type="predicted"/>
<evidence type="ECO:0000313" key="2">
    <source>
        <dbReference type="EMBL" id="QRC93415.1"/>
    </source>
</evidence>
<keyword evidence="3" id="KW-1185">Reference proteome</keyword>
<feature type="compositionally biased region" description="Basic and acidic residues" evidence="1">
    <location>
        <begin position="11"/>
        <end position="23"/>
    </location>
</feature>
<organism evidence="2 3">
    <name type="scientific">Phaeosphaeria nodorum (strain SN15 / ATCC MYA-4574 / FGSC 10173)</name>
    <name type="common">Glume blotch fungus</name>
    <name type="synonym">Parastagonospora nodorum</name>
    <dbReference type="NCBI Taxonomy" id="321614"/>
    <lineage>
        <taxon>Eukaryota</taxon>
        <taxon>Fungi</taxon>
        <taxon>Dikarya</taxon>
        <taxon>Ascomycota</taxon>
        <taxon>Pezizomycotina</taxon>
        <taxon>Dothideomycetes</taxon>
        <taxon>Pleosporomycetidae</taxon>
        <taxon>Pleosporales</taxon>
        <taxon>Pleosporineae</taxon>
        <taxon>Phaeosphaeriaceae</taxon>
        <taxon>Parastagonospora</taxon>
    </lineage>
</organism>
<reference evidence="3" key="1">
    <citation type="journal article" date="2021" name="BMC Genomics">
        <title>Chromosome-level genome assembly and manually-curated proteome of model necrotroph Parastagonospora nodorum Sn15 reveals a genome-wide trove of candidate effector homologs, and redundancy of virulence-related functions within an accessory chromosome.</title>
        <authorList>
            <person name="Bertazzoni S."/>
            <person name="Jones D.A.B."/>
            <person name="Phan H.T."/>
            <person name="Tan K.-C."/>
            <person name="Hane J.K."/>
        </authorList>
    </citation>
    <scope>NUCLEOTIDE SEQUENCE [LARGE SCALE GENOMIC DNA]</scope>
    <source>
        <strain evidence="3">SN15 / ATCC MYA-4574 / FGSC 10173)</strain>
    </source>
</reference>
<gene>
    <name evidence="2" type="ORF">JI435_036450</name>
</gene>
<dbReference type="VEuPathDB" id="FungiDB:JI435_036450"/>
<protein>
    <submittedName>
        <fullName evidence="2">Uncharacterized protein</fullName>
    </submittedName>
</protein>
<dbReference type="AlphaFoldDB" id="A0A7U2EUN9"/>
<evidence type="ECO:0000256" key="1">
    <source>
        <dbReference type="SAM" id="MobiDB-lite"/>
    </source>
</evidence>
<evidence type="ECO:0000313" key="3">
    <source>
        <dbReference type="Proteomes" id="UP000663193"/>
    </source>
</evidence>
<sequence>MEADVTAARNRSREDAEKGAFDKEARDRSTGLFRVIAPTVSNVCVSERRKVKMFKEAWRQGRS</sequence>
<dbReference type="Proteomes" id="UP000663193">
    <property type="component" value="Chromosome 3"/>
</dbReference>
<dbReference type="EMBL" id="CP069025">
    <property type="protein sequence ID" value="QRC93415.1"/>
    <property type="molecule type" value="Genomic_DNA"/>
</dbReference>
<accession>A0A7U2EUN9</accession>
<feature type="region of interest" description="Disordered" evidence="1">
    <location>
        <begin position="1"/>
        <end position="23"/>
    </location>
</feature>